<gene>
    <name evidence="3" type="ORF">HYY65_03145</name>
</gene>
<dbReference type="AlphaFoldDB" id="A0A932GN21"/>
<feature type="transmembrane region" description="Helical" evidence="2">
    <location>
        <begin position="96"/>
        <end position="118"/>
    </location>
</feature>
<sequence length="125" mass="13789">MQMQGGFDETAGSPSKGASQENPPTEDRRAASWWKVKAWQFARLLGSLSEGWWLGGGRLSYWKMVKLAWVALLCLVVVVVVMGLVIQVVGKTIATIMFWIVAIIVGVVAVGALIWSWVQWVRGKS</sequence>
<dbReference type="Proteomes" id="UP000741360">
    <property type="component" value="Unassembled WGS sequence"/>
</dbReference>
<organism evidence="3 4">
    <name type="scientific">Tectimicrobiota bacterium</name>
    <dbReference type="NCBI Taxonomy" id="2528274"/>
    <lineage>
        <taxon>Bacteria</taxon>
        <taxon>Pseudomonadati</taxon>
        <taxon>Nitrospinota/Tectimicrobiota group</taxon>
        <taxon>Candidatus Tectimicrobiota</taxon>
    </lineage>
</organism>
<feature type="compositionally biased region" description="Polar residues" evidence="1">
    <location>
        <begin position="12"/>
        <end position="23"/>
    </location>
</feature>
<protein>
    <submittedName>
        <fullName evidence="3">Uncharacterized protein</fullName>
    </submittedName>
</protein>
<comment type="caution">
    <text evidence="3">The sequence shown here is derived from an EMBL/GenBank/DDBJ whole genome shotgun (WGS) entry which is preliminary data.</text>
</comment>
<keyword evidence="2" id="KW-0472">Membrane</keyword>
<accession>A0A932GN21</accession>
<name>A0A932GN21_UNCTE</name>
<evidence type="ECO:0000313" key="3">
    <source>
        <dbReference type="EMBL" id="MBI3014067.1"/>
    </source>
</evidence>
<reference evidence="3" key="1">
    <citation type="submission" date="2020-07" db="EMBL/GenBank/DDBJ databases">
        <title>Huge and variable diversity of episymbiotic CPR bacteria and DPANN archaea in groundwater ecosystems.</title>
        <authorList>
            <person name="He C.Y."/>
            <person name="Keren R."/>
            <person name="Whittaker M."/>
            <person name="Farag I.F."/>
            <person name="Doudna J."/>
            <person name="Cate J.H.D."/>
            <person name="Banfield J.F."/>
        </authorList>
    </citation>
    <scope>NUCLEOTIDE SEQUENCE</scope>
    <source>
        <strain evidence="3">NC_groundwater_717_Ag_S-0.2um_59_8</strain>
    </source>
</reference>
<evidence type="ECO:0000256" key="2">
    <source>
        <dbReference type="SAM" id="Phobius"/>
    </source>
</evidence>
<proteinExistence type="predicted"/>
<feature type="transmembrane region" description="Helical" evidence="2">
    <location>
        <begin position="67"/>
        <end position="90"/>
    </location>
</feature>
<keyword evidence="2" id="KW-0812">Transmembrane</keyword>
<feature type="region of interest" description="Disordered" evidence="1">
    <location>
        <begin position="1"/>
        <end position="30"/>
    </location>
</feature>
<evidence type="ECO:0000256" key="1">
    <source>
        <dbReference type="SAM" id="MobiDB-lite"/>
    </source>
</evidence>
<evidence type="ECO:0000313" key="4">
    <source>
        <dbReference type="Proteomes" id="UP000741360"/>
    </source>
</evidence>
<keyword evidence="2" id="KW-1133">Transmembrane helix</keyword>
<dbReference type="EMBL" id="JACPSX010000053">
    <property type="protein sequence ID" value="MBI3014067.1"/>
    <property type="molecule type" value="Genomic_DNA"/>
</dbReference>